<dbReference type="GO" id="GO:0005198">
    <property type="term" value="F:structural molecule activity"/>
    <property type="evidence" value="ECO:0007669"/>
    <property type="project" value="InterPro"/>
</dbReference>
<dbReference type="GO" id="GO:0030130">
    <property type="term" value="C:clathrin coat of trans-Golgi network vesicle"/>
    <property type="evidence" value="ECO:0007669"/>
    <property type="project" value="InterPro"/>
</dbReference>
<evidence type="ECO:0000313" key="2">
    <source>
        <dbReference type="Proteomes" id="UP000023152"/>
    </source>
</evidence>
<keyword evidence="2" id="KW-1185">Reference proteome</keyword>
<accession>X6LTI8</accession>
<dbReference type="AlphaFoldDB" id="X6LTI8"/>
<proteinExistence type="predicted"/>
<gene>
    <name evidence="1" type="ORF">RFI_32995</name>
</gene>
<evidence type="ECO:0000313" key="1">
    <source>
        <dbReference type="EMBL" id="ETO04402.1"/>
    </source>
</evidence>
<dbReference type="GO" id="GO:0006886">
    <property type="term" value="P:intracellular protein transport"/>
    <property type="evidence" value="ECO:0007669"/>
    <property type="project" value="InterPro"/>
</dbReference>
<comment type="caution">
    <text evidence="1">The sequence shown here is derived from an EMBL/GenBank/DDBJ whole genome shotgun (WGS) entry which is preliminary data.</text>
</comment>
<name>X6LTI8_RETFI</name>
<dbReference type="GO" id="GO:0006898">
    <property type="term" value="P:receptor-mediated endocytosis"/>
    <property type="evidence" value="ECO:0007669"/>
    <property type="project" value="TreeGrafter"/>
</dbReference>
<protein>
    <submittedName>
        <fullName evidence="1">Clathrin heavy chain</fullName>
    </submittedName>
</protein>
<sequence>MKTTEVNDTVLFWRWLDGRTIAYVTGSAVFHWSVEERITDIDTCLLLLLVFFSFMRLGKQKGDATPEKKFEIEAEQRQVQIINYDSSKDGNWLFLQGITKNAETQKIEGVLQLYSVQHKRYQPKMNAHGGCFAEVTLSGRDSPSTLFCFTRSDGENKKLKKQQKKILMKYTFCNVFVDGGWAECNEINSNDFIVSIASSAKYRCLYAFTQAGFILLFDISTGKCLFNKQVSKVKRVVCYLF</sequence>
<dbReference type="GO" id="GO:0030132">
    <property type="term" value="C:clathrin coat of coated pit"/>
    <property type="evidence" value="ECO:0007669"/>
    <property type="project" value="InterPro"/>
</dbReference>
<reference evidence="1 2" key="1">
    <citation type="journal article" date="2013" name="Curr. Biol.">
        <title>The Genome of the Foraminiferan Reticulomyxa filosa.</title>
        <authorList>
            <person name="Glockner G."/>
            <person name="Hulsmann N."/>
            <person name="Schleicher M."/>
            <person name="Noegel A.A."/>
            <person name="Eichinger L."/>
            <person name="Gallinger C."/>
            <person name="Pawlowski J."/>
            <person name="Sierra R."/>
            <person name="Euteneuer U."/>
            <person name="Pillet L."/>
            <person name="Moustafa A."/>
            <person name="Platzer M."/>
            <person name="Groth M."/>
            <person name="Szafranski K."/>
            <person name="Schliwa M."/>
        </authorList>
    </citation>
    <scope>NUCLEOTIDE SEQUENCE [LARGE SCALE GENOMIC DNA]</scope>
</reference>
<organism evidence="1 2">
    <name type="scientific">Reticulomyxa filosa</name>
    <dbReference type="NCBI Taxonomy" id="46433"/>
    <lineage>
        <taxon>Eukaryota</taxon>
        <taxon>Sar</taxon>
        <taxon>Rhizaria</taxon>
        <taxon>Retaria</taxon>
        <taxon>Foraminifera</taxon>
        <taxon>Monothalamids</taxon>
        <taxon>Reticulomyxidae</taxon>
        <taxon>Reticulomyxa</taxon>
    </lineage>
</organism>
<dbReference type="InterPro" id="IPR016025">
    <property type="entry name" value="Clathrin_H-chain_N"/>
</dbReference>
<dbReference type="PANTHER" id="PTHR10292">
    <property type="entry name" value="CLATHRIN HEAVY CHAIN RELATED"/>
    <property type="match status" value="1"/>
</dbReference>
<dbReference type="EMBL" id="ASPP01029409">
    <property type="protein sequence ID" value="ETO04402.1"/>
    <property type="molecule type" value="Genomic_DNA"/>
</dbReference>
<dbReference type="PANTHER" id="PTHR10292:SF1">
    <property type="entry name" value="CLATHRIN HEAVY CHAIN"/>
    <property type="match status" value="1"/>
</dbReference>
<dbReference type="OrthoDB" id="2113814at2759"/>
<dbReference type="SUPFAM" id="SSF50989">
    <property type="entry name" value="Clathrin heavy-chain terminal domain"/>
    <property type="match status" value="1"/>
</dbReference>
<dbReference type="GO" id="GO:0071439">
    <property type="term" value="C:clathrin complex"/>
    <property type="evidence" value="ECO:0007669"/>
    <property type="project" value="TreeGrafter"/>
</dbReference>
<dbReference type="Gene3D" id="2.130.10.110">
    <property type="entry name" value="Clathrin heavy-chain terminal domain"/>
    <property type="match status" value="1"/>
</dbReference>
<dbReference type="GO" id="GO:0032051">
    <property type="term" value="F:clathrin light chain binding"/>
    <property type="evidence" value="ECO:0007669"/>
    <property type="project" value="TreeGrafter"/>
</dbReference>
<dbReference type="Proteomes" id="UP000023152">
    <property type="component" value="Unassembled WGS sequence"/>
</dbReference>